<reference evidence="2" key="2">
    <citation type="journal article" date="2021" name="PeerJ">
        <title>Extensive microbial diversity within the chicken gut microbiome revealed by metagenomics and culture.</title>
        <authorList>
            <person name="Gilroy R."/>
            <person name="Ravi A."/>
            <person name="Getino M."/>
            <person name="Pursley I."/>
            <person name="Horton D.L."/>
            <person name="Alikhan N.F."/>
            <person name="Baker D."/>
            <person name="Gharbi K."/>
            <person name="Hall N."/>
            <person name="Watson M."/>
            <person name="Adriaenssens E.M."/>
            <person name="Foster-Nyarko E."/>
            <person name="Jarju S."/>
            <person name="Secka A."/>
            <person name="Antonio M."/>
            <person name="Oren A."/>
            <person name="Chaudhuri R.R."/>
            <person name="La Ragione R."/>
            <person name="Hildebrand F."/>
            <person name="Pallen M.J."/>
        </authorList>
    </citation>
    <scope>NUCLEOTIDE SEQUENCE</scope>
    <source>
        <strain evidence="2">ChiW13-3771</strain>
    </source>
</reference>
<evidence type="ECO:0000313" key="2">
    <source>
        <dbReference type="EMBL" id="HIR87481.1"/>
    </source>
</evidence>
<name>A0A9D1JCG3_9FIRM</name>
<dbReference type="EMBL" id="DVHN01000006">
    <property type="protein sequence ID" value="HIR87481.1"/>
    <property type="molecule type" value="Genomic_DNA"/>
</dbReference>
<dbReference type="Proteomes" id="UP000824201">
    <property type="component" value="Unassembled WGS sequence"/>
</dbReference>
<feature type="transmembrane region" description="Helical" evidence="1">
    <location>
        <begin position="129"/>
        <end position="151"/>
    </location>
</feature>
<keyword evidence="1" id="KW-0812">Transmembrane</keyword>
<feature type="transmembrane region" description="Helical" evidence="1">
    <location>
        <begin position="49"/>
        <end position="66"/>
    </location>
</feature>
<accession>A0A9D1JCG3</accession>
<sequence length="381" mass="44199">MAQKKIKKPNRWSAIFLQLGIGAVTGLVIGIGVALIFDRLQIKPSIWDVVLLFLLFIVGYFLQIIIHEAGHLIFGLLSGYHFLSFRVGSITLVHLNGTWQWKRFSIQGTGGQCLMIPPENREKDCPYRLYNAGGVISNLIVSIFAALLFYLCNDIKYISYLSFGLMMSGIFILLTNGIPMKIGGVGNDGYNIFQLEKDPIAKRGWYIQLKTNALLSEGKRMREFPLEWFEIEKNADFSNPIVASLKIQQGNWYLDSGEFERAKQCYEELMEPDLHLMEIYKKELECELLFLEIITTRNLKKIQRMYNKQLKDYIKATKYYISRKRLMYAYYKIMEKDVQKAAKSLVEFEKVAKTYPNLGEIRMERDLLKVIDRIEEEKAVE</sequence>
<proteinExistence type="predicted"/>
<evidence type="ECO:0000313" key="3">
    <source>
        <dbReference type="Proteomes" id="UP000824201"/>
    </source>
</evidence>
<gene>
    <name evidence="2" type="ORF">IAC96_00880</name>
</gene>
<feature type="transmembrane region" description="Helical" evidence="1">
    <location>
        <begin position="157"/>
        <end position="174"/>
    </location>
</feature>
<organism evidence="2 3">
    <name type="scientific">Candidatus Fimimorpha faecalis</name>
    <dbReference type="NCBI Taxonomy" id="2840824"/>
    <lineage>
        <taxon>Bacteria</taxon>
        <taxon>Bacillati</taxon>
        <taxon>Bacillota</taxon>
        <taxon>Clostridia</taxon>
        <taxon>Eubacteriales</taxon>
        <taxon>Candidatus Fimimorpha</taxon>
    </lineage>
</organism>
<reference evidence="2" key="1">
    <citation type="submission" date="2020-10" db="EMBL/GenBank/DDBJ databases">
        <authorList>
            <person name="Gilroy R."/>
        </authorList>
    </citation>
    <scope>NUCLEOTIDE SEQUENCE</scope>
    <source>
        <strain evidence="2">ChiW13-3771</strain>
    </source>
</reference>
<feature type="transmembrane region" description="Helical" evidence="1">
    <location>
        <begin position="12"/>
        <end position="37"/>
    </location>
</feature>
<keyword evidence="1" id="KW-1133">Transmembrane helix</keyword>
<comment type="caution">
    <text evidence="2">The sequence shown here is derived from an EMBL/GenBank/DDBJ whole genome shotgun (WGS) entry which is preliminary data.</text>
</comment>
<dbReference type="AlphaFoldDB" id="A0A9D1JCG3"/>
<protein>
    <submittedName>
        <fullName evidence="2">M50 family metallopeptidase</fullName>
    </submittedName>
</protein>
<keyword evidence="1" id="KW-0472">Membrane</keyword>
<evidence type="ECO:0000256" key="1">
    <source>
        <dbReference type="SAM" id="Phobius"/>
    </source>
</evidence>
<feature type="transmembrane region" description="Helical" evidence="1">
    <location>
        <begin position="72"/>
        <end position="95"/>
    </location>
</feature>